<evidence type="ECO:0000256" key="1">
    <source>
        <dbReference type="SAM" id="MobiDB-lite"/>
    </source>
</evidence>
<feature type="compositionally biased region" description="Acidic residues" evidence="1">
    <location>
        <begin position="562"/>
        <end position="572"/>
    </location>
</feature>
<organism evidence="3 4">
    <name type="scientific">Talaromyces stipitatus (strain ATCC 10500 / CBS 375.48 / QM 6759 / NRRL 1006)</name>
    <name type="common">Penicillium stipitatum</name>
    <dbReference type="NCBI Taxonomy" id="441959"/>
    <lineage>
        <taxon>Eukaryota</taxon>
        <taxon>Fungi</taxon>
        <taxon>Dikarya</taxon>
        <taxon>Ascomycota</taxon>
        <taxon>Pezizomycotina</taxon>
        <taxon>Eurotiomycetes</taxon>
        <taxon>Eurotiomycetidae</taxon>
        <taxon>Eurotiales</taxon>
        <taxon>Trichocomaceae</taxon>
        <taxon>Talaromyces</taxon>
        <taxon>Talaromyces sect. Talaromyces</taxon>
    </lineage>
</organism>
<dbReference type="OrthoDB" id="2958217at2759"/>
<dbReference type="InParanoid" id="B8MSY2"/>
<dbReference type="Proteomes" id="UP000001745">
    <property type="component" value="Unassembled WGS sequence"/>
</dbReference>
<dbReference type="GeneID" id="8098662"/>
<gene>
    <name evidence="3" type="ORF">TSTA_001680</name>
</gene>
<feature type="compositionally biased region" description="Basic and acidic residues" evidence="1">
    <location>
        <begin position="539"/>
        <end position="561"/>
    </location>
</feature>
<sequence>MDAREAMSLRLTSEPFLLGTLDAIRARTKCPLCSLVSSTIPQESLVGIPEKETTCHLIWELDGRYRDSRRPQTRRLRIRWSEKRFRAHEAYLVLSAPSKYDKSDLDYPSLLNDETQFLGRRIGPTVNKTNLIREFLRLCENSHDACCTRQLGIEDHFADTLSQPYFGVIDIRNESLVPLPTSWENNRLKIESYATVSYVWGKSRDHRTTLANIQDRRKSGGLADTISMFPKALRQSVRLVSRLGIRYIWIDCICIIQDSSHSWNLNARAMHLIYGNSTLTICAADGENAETGLLAIDKKHSTDQKIAKCAPDVHLVLHYPPETSIETSVWNQRAWTFQERLLSRRCLIFTGGQVYFQCRSTSMSEDIFADKKGEGWSLDLNGAPLQTLTQLSHRGLWFYCNCVRLYTNRSLYEPFDILAAFSGMCRLMEETFRSPFIFGLPTSHFDFALLWVPSGRSQTLKKPVSREEMYKNMKFPSWSWCGWKSDNGIKYEHQFVEGCVADICAWLKDHTWIDWHVRDGYGTPQRLWDKDWASEDASADGRWKGYAGPDHDSQLEDKSDDSSVDSSSDDSDDSKQEGSQILPSETQRHVYSDKVTTTFGYDHRRQSTRFHIREDARSRRRSPPVPRPDRPALDPFGRPVESRALARTKVFSETGVEFLPKTNFVLTLPEYPFHVPPAESKCRNGSHREFPDLPILQFFTWWSQFYVIDISSEEVTDTADQGLLNGVPSQKEIDDGNSDTDGGKPCRCHIIDQHGDKCGSILLDSQWLKKQTISKFEFIAISEAKTFTPEEMPDWTYYIPKERIDSEWDVYFVLLVEHYPKEGLWRRVALGKVFQAAFDQSLCWKEIILG</sequence>
<dbReference type="VEuPathDB" id="FungiDB:TSTA_001680"/>
<dbReference type="RefSeq" id="XP_002487751.1">
    <property type="nucleotide sequence ID" value="XM_002487706.1"/>
</dbReference>
<evidence type="ECO:0000259" key="2">
    <source>
        <dbReference type="Pfam" id="PF06985"/>
    </source>
</evidence>
<dbReference type="PANTHER" id="PTHR33112">
    <property type="entry name" value="DOMAIN PROTEIN, PUTATIVE-RELATED"/>
    <property type="match status" value="1"/>
</dbReference>
<dbReference type="AlphaFoldDB" id="B8MSY2"/>
<dbReference type="Pfam" id="PF06985">
    <property type="entry name" value="HET"/>
    <property type="match status" value="1"/>
</dbReference>
<dbReference type="EMBL" id="EQ962660">
    <property type="protein sequence ID" value="EED12097.1"/>
    <property type="molecule type" value="Genomic_DNA"/>
</dbReference>
<keyword evidence="4" id="KW-1185">Reference proteome</keyword>
<proteinExistence type="predicted"/>
<dbReference type="PANTHER" id="PTHR33112:SF12">
    <property type="entry name" value="HETEROKARYON INCOMPATIBILITY DOMAIN-CONTAINING PROTEIN"/>
    <property type="match status" value="1"/>
</dbReference>
<dbReference type="HOGENOM" id="CLU_003953_5_0_1"/>
<feature type="domain" description="Heterokaryon incompatibility" evidence="2">
    <location>
        <begin position="193"/>
        <end position="339"/>
    </location>
</feature>
<name>B8MSY2_TALSN</name>
<reference evidence="4" key="1">
    <citation type="journal article" date="2015" name="Genome Announc.">
        <title>Genome sequence of the AIDS-associated pathogen Penicillium marneffei (ATCC18224) and its near taxonomic relative Talaromyces stipitatus (ATCC10500).</title>
        <authorList>
            <person name="Nierman W.C."/>
            <person name="Fedorova-Abrams N.D."/>
            <person name="Andrianopoulos A."/>
        </authorList>
    </citation>
    <scope>NUCLEOTIDE SEQUENCE [LARGE SCALE GENOMIC DNA]</scope>
    <source>
        <strain evidence="4">ATCC 10500 / CBS 375.48 / QM 6759 / NRRL 1006</strain>
    </source>
</reference>
<dbReference type="InterPro" id="IPR010730">
    <property type="entry name" value="HET"/>
</dbReference>
<feature type="region of interest" description="Disordered" evidence="1">
    <location>
        <begin position="610"/>
        <end position="637"/>
    </location>
</feature>
<dbReference type="OMA" id="ILQFFTW"/>
<dbReference type="PhylomeDB" id="B8MSY2"/>
<feature type="region of interest" description="Disordered" evidence="1">
    <location>
        <begin position="539"/>
        <end position="589"/>
    </location>
</feature>
<evidence type="ECO:0000313" key="4">
    <source>
        <dbReference type="Proteomes" id="UP000001745"/>
    </source>
</evidence>
<accession>B8MSY2</accession>
<evidence type="ECO:0000313" key="3">
    <source>
        <dbReference type="EMBL" id="EED12097.1"/>
    </source>
</evidence>
<dbReference type="eggNOG" id="ENOG502RYWV">
    <property type="taxonomic scope" value="Eukaryota"/>
</dbReference>
<protein>
    <recommendedName>
        <fullName evidence="2">Heterokaryon incompatibility domain-containing protein</fullName>
    </recommendedName>
</protein>